<keyword evidence="5" id="KW-0808">Transferase</keyword>
<keyword evidence="2" id="KW-0813">Transport</keyword>
<dbReference type="GO" id="GO:0005737">
    <property type="term" value="C:cytoplasm"/>
    <property type="evidence" value="ECO:0007669"/>
    <property type="project" value="UniProtKB-SubCell"/>
</dbReference>
<evidence type="ECO:0000259" key="8">
    <source>
        <dbReference type="PROSITE" id="PS51096"/>
    </source>
</evidence>
<dbReference type="CDD" id="cd00006">
    <property type="entry name" value="PTS_IIA_man"/>
    <property type="match status" value="1"/>
</dbReference>
<evidence type="ECO:0000256" key="5">
    <source>
        <dbReference type="ARBA" id="ARBA00022679"/>
    </source>
</evidence>
<evidence type="ECO:0000256" key="2">
    <source>
        <dbReference type="ARBA" id="ARBA00022448"/>
    </source>
</evidence>
<dbReference type="EMBL" id="RCYR01000001">
    <property type="protein sequence ID" value="RYS82255.1"/>
    <property type="molecule type" value="Genomic_DNA"/>
</dbReference>
<gene>
    <name evidence="9" type="primary">manX_2</name>
    <name evidence="10" type="ORF">EAI93_00675</name>
    <name evidence="9" type="ORF">ERS852456_00903</name>
</gene>
<name>A0A174A3P6_9FIRM</name>
<reference evidence="10 12" key="2">
    <citation type="journal article" date="2019" name="Science, e1252229">
        <title>Invertible promoters mediate bacterial phase variation, antibiotic resistance, and host adaptation in the gut.</title>
        <authorList>
            <person name="Jiang X."/>
            <person name="Hall A.B."/>
            <person name="Arthur T.D."/>
            <person name="Plichta D.R."/>
            <person name="Covington C.T."/>
            <person name="Poyet M."/>
            <person name="Crothers J."/>
            <person name="Moses P.L."/>
            <person name="Tolonen A.C."/>
            <person name="Vlamakis H."/>
            <person name="Alm E.J."/>
            <person name="Xavier R.J."/>
        </authorList>
    </citation>
    <scope>NUCLEOTIDE SEQUENCE [LARGE SCALE GENOMIC DNA]</scope>
    <source>
        <strain evidence="12">aa_0143</strain>
        <strain evidence="10">Aa_0143</strain>
    </source>
</reference>
<dbReference type="GO" id="GO:0016301">
    <property type="term" value="F:kinase activity"/>
    <property type="evidence" value="ECO:0007669"/>
    <property type="project" value="UniProtKB-KW"/>
</dbReference>
<dbReference type="PROSITE" id="PS51096">
    <property type="entry name" value="PTS_EIIA_TYPE_4"/>
    <property type="match status" value="1"/>
</dbReference>
<evidence type="ECO:0000313" key="11">
    <source>
        <dbReference type="Proteomes" id="UP000095787"/>
    </source>
</evidence>
<keyword evidence="4 10" id="KW-0762">Sugar transport</keyword>
<feature type="domain" description="PTS EIIA type-4" evidence="8">
    <location>
        <begin position="1"/>
        <end position="125"/>
    </location>
</feature>
<keyword evidence="7" id="KW-0418">Kinase</keyword>
<comment type="subcellular location">
    <subcellularLocation>
        <location evidence="1">Cytoplasm</location>
    </subcellularLocation>
</comment>
<evidence type="ECO:0000256" key="1">
    <source>
        <dbReference type="ARBA" id="ARBA00004496"/>
    </source>
</evidence>
<reference evidence="9 11" key="1">
    <citation type="submission" date="2015-09" db="EMBL/GenBank/DDBJ databases">
        <authorList>
            <consortium name="Pathogen Informatics"/>
        </authorList>
    </citation>
    <scope>NUCLEOTIDE SEQUENCE [LARGE SCALE GENOMIC DNA]</scope>
    <source>
        <strain evidence="9 11">2789STDY5834841</strain>
    </source>
</reference>
<dbReference type="InterPro" id="IPR004701">
    <property type="entry name" value="PTS_EIIA_man-typ"/>
</dbReference>
<dbReference type="EMBL" id="CYZO01000009">
    <property type="protein sequence ID" value="CUN82390.1"/>
    <property type="molecule type" value="Genomic_DNA"/>
</dbReference>
<dbReference type="SUPFAM" id="SSF53062">
    <property type="entry name" value="PTS system fructose IIA component-like"/>
    <property type="match status" value="1"/>
</dbReference>
<dbReference type="PANTHER" id="PTHR33799">
    <property type="entry name" value="PTS PERMEASE-RELATED-RELATED"/>
    <property type="match status" value="1"/>
</dbReference>
<evidence type="ECO:0000313" key="12">
    <source>
        <dbReference type="Proteomes" id="UP000292665"/>
    </source>
</evidence>
<evidence type="ECO:0000313" key="9">
    <source>
        <dbReference type="EMBL" id="CUN82390.1"/>
    </source>
</evidence>
<dbReference type="Pfam" id="PF03610">
    <property type="entry name" value="EIIA-man"/>
    <property type="match status" value="1"/>
</dbReference>
<protein>
    <submittedName>
        <fullName evidence="9">EIIAB-Man</fullName>
    </submittedName>
    <submittedName>
        <fullName evidence="10">PTS sugar transporter subunit IIA</fullName>
    </submittedName>
</protein>
<dbReference type="GO" id="GO:0016020">
    <property type="term" value="C:membrane"/>
    <property type="evidence" value="ECO:0007669"/>
    <property type="project" value="InterPro"/>
</dbReference>
<keyword evidence="6" id="KW-0598">Phosphotransferase system</keyword>
<dbReference type="GO" id="GO:0009401">
    <property type="term" value="P:phosphoenolpyruvate-dependent sugar phosphotransferase system"/>
    <property type="evidence" value="ECO:0007669"/>
    <property type="project" value="UniProtKB-KW"/>
</dbReference>
<accession>A0A174A3P6</accession>
<keyword evidence="3" id="KW-0963">Cytoplasm</keyword>
<evidence type="ECO:0000256" key="6">
    <source>
        <dbReference type="ARBA" id="ARBA00022683"/>
    </source>
</evidence>
<dbReference type="InterPro" id="IPR036662">
    <property type="entry name" value="PTS_EIIA_man-typ_sf"/>
</dbReference>
<evidence type="ECO:0000313" key="10">
    <source>
        <dbReference type="EMBL" id="RYS82255.1"/>
    </source>
</evidence>
<dbReference type="Proteomes" id="UP000095787">
    <property type="component" value="Unassembled WGS sequence"/>
</dbReference>
<dbReference type="InterPro" id="IPR033887">
    <property type="entry name" value="PTS_IIA_man"/>
</dbReference>
<evidence type="ECO:0000256" key="3">
    <source>
        <dbReference type="ARBA" id="ARBA00022490"/>
    </source>
</evidence>
<dbReference type="RefSeq" id="WP_004845574.1">
    <property type="nucleotide sequence ID" value="NZ_AP028249.1"/>
</dbReference>
<dbReference type="InterPro" id="IPR051471">
    <property type="entry name" value="Bacterial_PTS_sugar_comp"/>
</dbReference>
<dbReference type="PANTHER" id="PTHR33799:SF1">
    <property type="entry name" value="PTS SYSTEM MANNOSE-SPECIFIC EIIAB COMPONENT-RELATED"/>
    <property type="match status" value="1"/>
</dbReference>
<dbReference type="AlphaFoldDB" id="A0A174A3P6"/>
<dbReference type="Gene3D" id="3.40.50.510">
    <property type="entry name" value="Phosphotransferase system, mannose-type IIA component"/>
    <property type="match status" value="1"/>
</dbReference>
<dbReference type="Proteomes" id="UP000292665">
    <property type="component" value="Unassembled WGS sequence"/>
</dbReference>
<dbReference type="GeneID" id="97329136"/>
<sequence>MIGLIVTGHANFGSGMTSSVNLIAGEQEAYRYVDFLPTYGTEELTEEIAKAMDELKDCEGIIIFTDLMGGSPFNVAASLGHGKENVRIVAGTNLPMLVEIVMSRKFMDDLDGLVESVLETGKEQVTKYEFKQVVQEESEDGI</sequence>
<dbReference type="NCBIfam" id="NF040761">
    <property type="entry name" value="AgaF"/>
    <property type="match status" value="1"/>
</dbReference>
<proteinExistence type="predicted"/>
<organism evidence="9 11">
    <name type="scientific">[Ruminococcus] torques</name>
    <dbReference type="NCBI Taxonomy" id="33039"/>
    <lineage>
        <taxon>Bacteria</taxon>
        <taxon>Bacillati</taxon>
        <taxon>Bacillota</taxon>
        <taxon>Clostridia</taxon>
        <taxon>Lachnospirales</taxon>
        <taxon>Lachnospiraceae</taxon>
        <taxon>Mediterraneibacter</taxon>
    </lineage>
</organism>
<evidence type="ECO:0000256" key="4">
    <source>
        <dbReference type="ARBA" id="ARBA00022597"/>
    </source>
</evidence>
<evidence type="ECO:0000256" key="7">
    <source>
        <dbReference type="ARBA" id="ARBA00022777"/>
    </source>
</evidence>